<dbReference type="Proteomes" id="UP001140206">
    <property type="component" value="Chromosome 5"/>
</dbReference>
<proteinExistence type="predicted"/>
<dbReference type="Pfam" id="PF00651">
    <property type="entry name" value="BTB"/>
    <property type="match status" value="1"/>
</dbReference>
<evidence type="ECO:0000313" key="4">
    <source>
        <dbReference type="Proteomes" id="UP001140206"/>
    </source>
</evidence>
<evidence type="ECO:0000313" key="3">
    <source>
        <dbReference type="EMBL" id="KAJ4752076.1"/>
    </source>
</evidence>
<dbReference type="AlphaFoldDB" id="A0AAV8C9K0"/>
<organism evidence="3 4">
    <name type="scientific">Rhynchospora pubera</name>
    <dbReference type="NCBI Taxonomy" id="906938"/>
    <lineage>
        <taxon>Eukaryota</taxon>
        <taxon>Viridiplantae</taxon>
        <taxon>Streptophyta</taxon>
        <taxon>Embryophyta</taxon>
        <taxon>Tracheophyta</taxon>
        <taxon>Spermatophyta</taxon>
        <taxon>Magnoliopsida</taxon>
        <taxon>Liliopsida</taxon>
        <taxon>Poales</taxon>
        <taxon>Cyperaceae</taxon>
        <taxon>Cyperoideae</taxon>
        <taxon>Rhynchosporeae</taxon>
        <taxon>Rhynchospora</taxon>
    </lineage>
</organism>
<reference evidence="3" key="1">
    <citation type="submission" date="2022-08" db="EMBL/GenBank/DDBJ databases">
        <authorList>
            <person name="Marques A."/>
        </authorList>
    </citation>
    <scope>NUCLEOTIDE SEQUENCE</scope>
    <source>
        <strain evidence="3">RhyPub2mFocal</strain>
        <tissue evidence="3">Leaves</tissue>
    </source>
</reference>
<dbReference type="SMART" id="SM00225">
    <property type="entry name" value="BTB"/>
    <property type="match status" value="1"/>
</dbReference>
<evidence type="ECO:0000256" key="1">
    <source>
        <dbReference type="ARBA" id="ARBA00004906"/>
    </source>
</evidence>
<dbReference type="EMBL" id="JAMFTS010000005">
    <property type="protein sequence ID" value="KAJ4752076.1"/>
    <property type="molecule type" value="Genomic_DNA"/>
</dbReference>
<comment type="caution">
    <text evidence="3">The sequence shown here is derived from an EMBL/GenBank/DDBJ whole genome shotgun (WGS) entry which is preliminary data.</text>
</comment>
<dbReference type="PROSITE" id="PS50097">
    <property type="entry name" value="BTB"/>
    <property type="match status" value="1"/>
</dbReference>
<feature type="domain" description="BTB" evidence="2">
    <location>
        <begin position="9"/>
        <end position="76"/>
    </location>
</feature>
<comment type="pathway">
    <text evidence="1">Protein modification; protein ubiquitination.</text>
</comment>
<dbReference type="InterPro" id="IPR011333">
    <property type="entry name" value="SKP1/BTB/POZ_sf"/>
</dbReference>
<dbReference type="InterPro" id="IPR000210">
    <property type="entry name" value="BTB/POZ_dom"/>
</dbReference>
<dbReference type="PANTHER" id="PTHR24413">
    <property type="entry name" value="SPECKLE-TYPE POZ PROTEIN"/>
    <property type="match status" value="1"/>
</dbReference>
<name>A0AAV8C9K0_9POAL</name>
<gene>
    <name evidence="3" type="ORF">LUZ62_086481</name>
</gene>
<dbReference type="Gene3D" id="3.30.710.10">
    <property type="entry name" value="Potassium Channel Kv1.1, Chain A"/>
    <property type="match status" value="1"/>
</dbReference>
<accession>A0AAV8C9K0</accession>
<protein>
    <submittedName>
        <fullName evidence="3">BTB/POZ and MATH domain-containing protein 1</fullName>
    </submittedName>
</protein>
<sequence length="198" mass="22685">MLEYDDKMTDCSFSVGDEIFKAHQVMMGAQSDYFRAQLYGGLAEQEMKMIPIKDVEPYVFRTLIDYVYTNFIPESAPVDLIKRLLVVADRYHIKDLRVKCEGNLIGRLSLDKAVDCLILADKHWFSTIKTMCLNLLTDPNNSKGLYLNQEYCAMVHDYPSQFAEVKEKAKSMTDGLVDTADEIHTITKMLVSSLKFNK</sequence>
<evidence type="ECO:0000259" key="2">
    <source>
        <dbReference type="PROSITE" id="PS50097"/>
    </source>
</evidence>
<keyword evidence="4" id="KW-1185">Reference proteome</keyword>
<dbReference type="SUPFAM" id="SSF54695">
    <property type="entry name" value="POZ domain"/>
    <property type="match status" value="1"/>
</dbReference>